<evidence type="ECO:0000313" key="4">
    <source>
        <dbReference type="Proteomes" id="UP000255469"/>
    </source>
</evidence>
<dbReference type="EMBL" id="UGTM01000002">
    <property type="protein sequence ID" value="SUB94571.1"/>
    <property type="molecule type" value="Genomic_DNA"/>
</dbReference>
<dbReference type="RefSeq" id="WP_025067483.1">
    <property type="nucleotide sequence ID" value="NZ_UGTM01000002.1"/>
</dbReference>
<feature type="chain" id="PRO_5016995264" evidence="2">
    <location>
        <begin position="24"/>
        <end position="164"/>
    </location>
</feature>
<dbReference type="Proteomes" id="UP000255469">
    <property type="component" value="Unassembled WGS sequence"/>
</dbReference>
<feature type="compositionally biased region" description="Basic and acidic residues" evidence="1">
    <location>
        <begin position="140"/>
        <end position="164"/>
    </location>
</feature>
<evidence type="ECO:0000256" key="2">
    <source>
        <dbReference type="SAM" id="SignalP"/>
    </source>
</evidence>
<proteinExistence type="predicted"/>
<gene>
    <name evidence="3" type="ORF">NCTC13067_02444</name>
</gene>
<evidence type="ECO:0000256" key="1">
    <source>
        <dbReference type="SAM" id="MobiDB-lite"/>
    </source>
</evidence>
<organism evidence="3 4">
    <name type="scientific">Prevotella denticola</name>
    <dbReference type="NCBI Taxonomy" id="28129"/>
    <lineage>
        <taxon>Bacteria</taxon>
        <taxon>Pseudomonadati</taxon>
        <taxon>Bacteroidota</taxon>
        <taxon>Bacteroidia</taxon>
        <taxon>Bacteroidales</taxon>
        <taxon>Prevotellaceae</taxon>
        <taxon>Prevotella</taxon>
    </lineage>
</organism>
<dbReference type="InterPro" id="IPR038707">
    <property type="entry name" value="TraQ_sf"/>
</dbReference>
<dbReference type="InterPro" id="IPR024355">
    <property type="entry name" value="TraQ_bacteroidetes"/>
</dbReference>
<dbReference type="AlphaFoldDB" id="A0A379EED0"/>
<protein>
    <submittedName>
        <fullName evidence="3">DUF based on B. Theta Gene description</fullName>
    </submittedName>
</protein>
<name>A0A379EED0_9BACT</name>
<keyword evidence="2" id="KW-0732">Signal</keyword>
<sequence length="164" mass="18834">MRKKIFNMIWVMGVLALAGFCLSACDNELDIQTAYPFKLETMPIPGRITKGQTVEIRCMLVRQGRFADTRYSIRYFQYDGVGVLRMDDGTVFKPNDRYPLKREVFRLYYTSTTTDAQKLTVTVESTDGQAQELELSFNNDTKKDESGGQDTSSKENERHFGGRR</sequence>
<feature type="region of interest" description="Disordered" evidence="1">
    <location>
        <begin position="134"/>
        <end position="164"/>
    </location>
</feature>
<evidence type="ECO:0000313" key="3">
    <source>
        <dbReference type="EMBL" id="SUB94571.1"/>
    </source>
</evidence>
<feature type="signal peptide" evidence="2">
    <location>
        <begin position="1"/>
        <end position="23"/>
    </location>
</feature>
<accession>A0A379EED0</accession>
<dbReference type="Pfam" id="PF12988">
    <property type="entry name" value="TraQ_transposon"/>
    <property type="match status" value="1"/>
</dbReference>
<dbReference type="Gene3D" id="2.60.40.2410">
    <property type="entry name" value="Uncharacterised protein PF12988, DUF3872"/>
    <property type="match status" value="1"/>
</dbReference>
<reference evidence="3 4" key="1">
    <citation type="submission" date="2018-06" db="EMBL/GenBank/DDBJ databases">
        <authorList>
            <consortium name="Pathogen Informatics"/>
            <person name="Doyle S."/>
        </authorList>
    </citation>
    <scope>NUCLEOTIDE SEQUENCE [LARGE SCALE GENOMIC DNA]</scope>
    <source>
        <strain evidence="3 4">NCTC13067</strain>
    </source>
</reference>